<evidence type="ECO:0000313" key="1">
    <source>
        <dbReference type="EMBL" id="MPC82248.1"/>
    </source>
</evidence>
<accession>A0A5B7IN71</accession>
<reference evidence="1 2" key="1">
    <citation type="submission" date="2019-05" db="EMBL/GenBank/DDBJ databases">
        <title>Another draft genome of Portunus trituberculatus and its Hox gene families provides insights of decapod evolution.</title>
        <authorList>
            <person name="Jeong J.-H."/>
            <person name="Song I."/>
            <person name="Kim S."/>
            <person name="Choi T."/>
            <person name="Kim D."/>
            <person name="Ryu S."/>
            <person name="Kim W."/>
        </authorList>
    </citation>
    <scope>NUCLEOTIDE SEQUENCE [LARGE SCALE GENOMIC DNA]</scope>
    <source>
        <tissue evidence="1">Muscle</tissue>
    </source>
</reference>
<evidence type="ECO:0000313" key="2">
    <source>
        <dbReference type="Proteomes" id="UP000324222"/>
    </source>
</evidence>
<dbReference type="AlphaFoldDB" id="A0A5B7IN71"/>
<keyword evidence="2" id="KW-1185">Reference proteome</keyword>
<protein>
    <submittedName>
        <fullName evidence="1">Uncharacterized protein</fullName>
    </submittedName>
</protein>
<proteinExistence type="predicted"/>
<organism evidence="1 2">
    <name type="scientific">Portunus trituberculatus</name>
    <name type="common">Swimming crab</name>
    <name type="synonym">Neptunus trituberculatus</name>
    <dbReference type="NCBI Taxonomy" id="210409"/>
    <lineage>
        <taxon>Eukaryota</taxon>
        <taxon>Metazoa</taxon>
        <taxon>Ecdysozoa</taxon>
        <taxon>Arthropoda</taxon>
        <taxon>Crustacea</taxon>
        <taxon>Multicrustacea</taxon>
        <taxon>Malacostraca</taxon>
        <taxon>Eumalacostraca</taxon>
        <taxon>Eucarida</taxon>
        <taxon>Decapoda</taxon>
        <taxon>Pleocyemata</taxon>
        <taxon>Brachyura</taxon>
        <taxon>Eubrachyura</taxon>
        <taxon>Portunoidea</taxon>
        <taxon>Portunidae</taxon>
        <taxon>Portuninae</taxon>
        <taxon>Portunus</taxon>
    </lineage>
</organism>
<sequence length="98" mass="10799">MKENPSSKPWPGHLSAYLRPSSIRLQVKLRTSRRVRWNGDKMVVTRSVWPGCPSRPQDAVGNGSKVSLSRTCRVLPFLPRLVCLSYISAASSTSSAVS</sequence>
<comment type="caution">
    <text evidence="1">The sequence shown here is derived from an EMBL/GenBank/DDBJ whole genome shotgun (WGS) entry which is preliminary data.</text>
</comment>
<dbReference type="Proteomes" id="UP000324222">
    <property type="component" value="Unassembled WGS sequence"/>
</dbReference>
<dbReference type="EMBL" id="VSRR010059218">
    <property type="protein sequence ID" value="MPC82248.1"/>
    <property type="molecule type" value="Genomic_DNA"/>
</dbReference>
<name>A0A5B7IN71_PORTR</name>
<gene>
    <name evidence="1" type="ORF">E2C01_076901</name>
</gene>